<keyword evidence="4" id="KW-1185">Reference proteome</keyword>
<comment type="caution">
    <text evidence="3">The sequence shown here is derived from an EMBL/GenBank/DDBJ whole genome shotgun (WGS) entry which is preliminary data.</text>
</comment>
<keyword evidence="1 3" id="KW-0808">Transferase</keyword>
<evidence type="ECO:0000313" key="3">
    <source>
        <dbReference type="EMBL" id="MDN4171365.1"/>
    </source>
</evidence>
<reference evidence="3" key="1">
    <citation type="submission" date="2023-06" db="EMBL/GenBank/DDBJ databases">
        <title>Draft genome sequence of Nocardioides sp. SOB77.</title>
        <authorList>
            <person name="Zhang G."/>
        </authorList>
    </citation>
    <scope>NUCLEOTIDE SEQUENCE</scope>
    <source>
        <strain evidence="3">SOB77</strain>
    </source>
</reference>
<dbReference type="SUPFAM" id="SSF53335">
    <property type="entry name" value="S-adenosyl-L-methionine-dependent methyltransferases"/>
    <property type="match status" value="1"/>
</dbReference>
<sequence>MDAGAWDERYAATDLVWSAGPNVFVEAECATLPPGRAVDLAAGEGRHALWLARRGWRVTAVDFSAVALDKGRRVAEGRRDAGDAGEPVPADAVTWVHADATTWRPADAATYDLALLAYLQLPPAERRAAVRAAYAALAPGGTLLVVAHDRTNLTDGVGGPRDPEVLMSAEDVLADLAGLPHRVERAERAGRAVEPGHGADDAAVRTAWDCVVRVVRVDRVVGLVVEQA</sequence>
<dbReference type="EC" id="2.1.-.-" evidence="3"/>
<dbReference type="GO" id="GO:0032259">
    <property type="term" value="P:methylation"/>
    <property type="evidence" value="ECO:0007669"/>
    <property type="project" value="UniProtKB-KW"/>
</dbReference>
<feature type="domain" description="Methyltransferase" evidence="2">
    <location>
        <begin position="38"/>
        <end position="141"/>
    </location>
</feature>
<evidence type="ECO:0000259" key="2">
    <source>
        <dbReference type="Pfam" id="PF13649"/>
    </source>
</evidence>
<dbReference type="Proteomes" id="UP001168620">
    <property type="component" value="Unassembled WGS sequence"/>
</dbReference>
<dbReference type="PANTHER" id="PTHR43861">
    <property type="entry name" value="TRANS-ACONITATE 2-METHYLTRANSFERASE-RELATED"/>
    <property type="match status" value="1"/>
</dbReference>
<protein>
    <submittedName>
        <fullName evidence="3">Class I SAM-dependent methyltransferase</fullName>
        <ecNumber evidence="3">2.1.-.-</ecNumber>
    </submittedName>
</protein>
<dbReference type="InterPro" id="IPR029063">
    <property type="entry name" value="SAM-dependent_MTases_sf"/>
</dbReference>
<evidence type="ECO:0000256" key="1">
    <source>
        <dbReference type="ARBA" id="ARBA00022679"/>
    </source>
</evidence>
<dbReference type="Pfam" id="PF13649">
    <property type="entry name" value="Methyltransf_25"/>
    <property type="match status" value="1"/>
</dbReference>
<proteinExistence type="predicted"/>
<evidence type="ECO:0000313" key="4">
    <source>
        <dbReference type="Proteomes" id="UP001168620"/>
    </source>
</evidence>
<organism evidence="3 4">
    <name type="scientific">Nocardioides oceani</name>
    <dbReference type="NCBI Taxonomy" id="3058369"/>
    <lineage>
        <taxon>Bacteria</taxon>
        <taxon>Bacillati</taxon>
        <taxon>Actinomycetota</taxon>
        <taxon>Actinomycetes</taxon>
        <taxon>Propionibacteriales</taxon>
        <taxon>Nocardioidaceae</taxon>
        <taxon>Nocardioides</taxon>
    </lineage>
</organism>
<dbReference type="RefSeq" id="WP_300950294.1">
    <property type="nucleotide sequence ID" value="NZ_JAUHJQ010000001.1"/>
</dbReference>
<dbReference type="GO" id="GO:0008168">
    <property type="term" value="F:methyltransferase activity"/>
    <property type="evidence" value="ECO:0007669"/>
    <property type="project" value="UniProtKB-KW"/>
</dbReference>
<name>A0ABT8FA78_9ACTN</name>
<dbReference type="EMBL" id="JAUHJQ010000001">
    <property type="protein sequence ID" value="MDN4171365.1"/>
    <property type="molecule type" value="Genomic_DNA"/>
</dbReference>
<gene>
    <name evidence="3" type="ORF">QWY28_00250</name>
</gene>
<accession>A0ABT8FA78</accession>
<dbReference type="InterPro" id="IPR041698">
    <property type="entry name" value="Methyltransf_25"/>
</dbReference>
<dbReference type="CDD" id="cd02440">
    <property type="entry name" value="AdoMet_MTases"/>
    <property type="match status" value="1"/>
</dbReference>
<dbReference type="PANTHER" id="PTHR43861:SF3">
    <property type="entry name" value="PUTATIVE (AFU_ORTHOLOGUE AFUA_2G14390)-RELATED"/>
    <property type="match status" value="1"/>
</dbReference>
<dbReference type="Gene3D" id="3.40.50.150">
    <property type="entry name" value="Vaccinia Virus protein VP39"/>
    <property type="match status" value="1"/>
</dbReference>
<keyword evidence="3" id="KW-0489">Methyltransferase</keyword>